<dbReference type="Pfam" id="PF07332">
    <property type="entry name" value="Phage_holin_3_6"/>
    <property type="match status" value="1"/>
</dbReference>
<keyword evidence="2" id="KW-0812">Transmembrane</keyword>
<dbReference type="AlphaFoldDB" id="A0A4Q7LRJ7"/>
<dbReference type="InterPro" id="IPR009937">
    <property type="entry name" value="Phage_holin_3_6"/>
</dbReference>
<keyword evidence="2" id="KW-1133">Transmembrane helix</keyword>
<name>A0A4Q7LRJ7_9MICO</name>
<keyword evidence="2" id="KW-0472">Membrane</keyword>
<evidence type="ECO:0000256" key="2">
    <source>
        <dbReference type="SAM" id="Phobius"/>
    </source>
</evidence>
<dbReference type="Proteomes" id="UP000293519">
    <property type="component" value="Unassembled WGS sequence"/>
</dbReference>
<reference evidence="3 4" key="1">
    <citation type="journal article" date="2015" name="Stand. Genomic Sci.">
        <title>Genomic Encyclopedia of Bacterial and Archaeal Type Strains, Phase III: the genomes of soil and plant-associated and newly described type strains.</title>
        <authorList>
            <person name="Whitman W.B."/>
            <person name="Woyke T."/>
            <person name="Klenk H.P."/>
            <person name="Zhou Y."/>
            <person name="Lilburn T.G."/>
            <person name="Beck B.J."/>
            <person name="De Vos P."/>
            <person name="Vandamme P."/>
            <person name="Eisen J.A."/>
            <person name="Garrity G."/>
            <person name="Hugenholtz P."/>
            <person name="Kyrpides N.C."/>
        </authorList>
    </citation>
    <scope>NUCLEOTIDE SEQUENCE [LARGE SCALE GENOMIC DNA]</scope>
    <source>
        <strain evidence="3 4">CV2</strain>
    </source>
</reference>
<protein>
    <submittedName>
        <fullName evidence="3">Putative superfamily III holin-X</fullName>
    </submittedName>
</protein>
<accession>A0A4Q7LRJ7</accession>
<evidence type="ECO:0000313" key="3">
    <source>
        <dbReference type="EMBL" id="RZS56299.1"/>
    </source>
</evidence>
<dbReference type="OrthoDB" id="5122083at2"/>
<dbReference type="RefSeq" id="WP_130485560.1">
    <property type="nucleotide sequence ID" value="NZ_SGWW01000003.1"/>
</dbReference>
<keyword evidence="4" id="KW-1185">Reference proteome</keyword>
<feature type="region of interest" description="Disordered" evidence="1">
    <location>
        <begin position="1"/>
        <end position="23"/>
    </location>
</feature>
<organism evidence="3 4">
    <name type="scientific">Microcella putealis</name>
    <dbReference type="NCBI Taxonomy" id="337005"/>
    <lineage>
        <taxon>Bacteria</taxon>
        <taxon>Bacillati</taxon>
        <taxon>Actinomycetota</taxon>
        <taxon>Actinomycetes</taxon>
        <taxon>Micrococcales</taxon>
        <taxon>Microbacteriaceae</taxon>
        <taxon>Microcella</taxon>
    </lineage>
</organism>
<feature type="transmembrane region" description="Helical" evidence="2">
    <location>
        <begin position="59"/>
        <end position="89"/>
    </location>
</feature>
<comment type="caution">
    <text evidence="3">The sequence shown here is derived from an EMBL/GenBank/DDBJ whole genome shotgun (WGS) entry which is preliminary data.</text>
</comment>
<sequence length="150" mass="15274">MTDPLDATTPPRKIPGQPPRERRKSLGQLVAELPRLITELIQAEIASLKAEISSKLKSVGIGAGLLVGALVVVFYASLVLVAAGVLGLATVLPAWAAALIVGVALLLIAGLIAGIGIAQLKRGMPPTPSDTIDSIGEDVRAVTGTQKGAS</sequence>
<proteinExistence type="predicted"/>
<evidence type="ECO:0000313" key="4">
    <source>
        <dbReference type="Proteomes" id="UP000293519"/>
    </source>
</evidence>
<evidence type="ECO:0000256" key="1">
    <source>
        <dbReference type="SAM" id="MobiDB-lite"/>
    </source>
</evidence>
<gene>
    <name evidence="3" type="ORF">EV141_1756</name>
</gene>
<feature type="transmembrane region" description="Helical" evidence="2">
    <location>
        <begin position="95"/>
        <end position="118"/>
    </location>
</feature>
<dbReference type="EMBL" id="SGWW01000003">
    <property type="protein sequence ID" value="RZS56299.1"/>
    <property type="molecule type" value="Genomic_DNA"/>
</dbReference>